<evidence type="ECO:0000313" key="11">
    <source>
        <dbReference type="EMBL" id="CAH2350548.1"/>
    </source>
</evidence>
<keyword evidence="4 8" id="KW-0234">DNA repair</keyword>
<comment type="caution">
    <text evidence="8">Lacks conserved residue(s) required for the propagation of feature annotation.</text>
</comment>
<evidence type="ECO:0000256" key="5">
    <source>
        <dbReference type="ARBA" id="ARBA00023239"/>
    </source>
</evidence>
<feature type="domain" description="HhH-GPD" evidence="10">
    <location>
        <begin position="182"/>
        <end position="340"/>
    </location>
</feature>
<organism evidence="11 12">
    <name type="scientific">[Candida] railenensis</name>
    <dbReference type="NCBI Taxonomy" id="45579"/>
    <lineage>
        <taxon>Eukaryota</taxon>
        <taxon>Fungi</taxon>
        <taxon>Dikarya</taxon>
        <taxon>Ascomycota</taxon>
        <taxon>Saccharomycotina</taxon>
        <taxon>Pichiomycetes</taxon>
        <taxon>Debaryomycetaceae</taxon>
        <taxon>Kurtzmaniella</taxon>
    </lineage>
</organism>
<dbReference type="OrthoDB" id="2099276at2759"/>
<dbReference type="Proteomes" id="UP000837801">
    <property type="component" value="Unassembled WGS sequence"/>
</dbReference>
<evidence type="ECO:0000313" key="12">
    <source>
        <dbReference type="Proteomes" id="UP000837801"/>
    </source>
</evidence>
<dbReference type="Gene3D" id="1.10.340.30">
    <property type="entry name" value="Hypothetical protein, domain 2"/>
    <property type="match status" value="1"/>
</dbReference>
<proteinExistence type="inferred from homology"/>
<dbReference type="Pfam" id="PF00730">
    <property type="entry name" value="HhH-GPD"/>
    <property type="match status" value="1"/>
</dbReference>
<comment type="subcellular location">
    <subcellularLocation>
        <location evidence="8">Nucleus</location>
    </subcellularLocation>
    <subcellularLocation>
        <location evidence="8">Mitochondrion</location>
    </subcellularLocation>
</comment>
<dbReference type="GO" id="GO:0006289">
    <property type="term" value="P:nucleotide-excision repair"/>
    <property type="evidence" value="ECO:0007669"/>
    <property type="project" value="TreeGrafter"/>
</dbReference>
<evidence type="ECO:0000256" key="6">
    <source>
        <dbReference type="ARBA" id="ARBA00023295"/>
    </source>
</evidence>
<dbReference type="GO" id="GO:0000703">
    <property type="term" value="F:oxidized pyrimidine nucleobase lesion DNA N-glycosylase activity"/>
    <property type="evidence" value="ECO:0007669"/>
    <property type="project" value="UniProtKB-UniRule"/>
</dbReference>
<dbReference type="PANTHER" id="PTHR43286">
    <property type="entry name" value="ENDONUCLEASE III-LIKE PROTEIN 1"/>
    <property type="match status" value="1"/>
</dbReference>
<name>A0A9P0VVS1_9ASCO</name>
<evidence type="ECO:0000256" key="1">
    <source>
        <dbReference type="ARBA" id="ARBA00008343"/>
    </source>
</evidence>
<evidence type="ECO:0000256" key="8">
    <source>
        <dbReference type="HAMAP-Rule" id="MF_03183"/>
    </source>
</evidence>
<dbReference type="EMBL" id="CAKXYY010000001">
    <property type="protein sequence ID" value="CAH2350548.1"/>
    <property type="molecule type" value="Genomic_DNA"/>
</dbReference>
<dbReference type="HAMAP" id="MF_03183">
    <property type="entry name" value="Endonuclease_III_Nth"/>
    <property type="match status" value="1"/>
</dbReference>
<dbReference type="InterPro" id="IPR004036">
    <property type="entry name" value="Endonuclease-III-like_CS2"/>
</dbReference>
<dbReference type="AlphaFoldDB" id="A0A9P0VVS1"/>
<dbReference type="CDD" id="cd00056">
    <property type="entry name" value="ENDO3c"/>
    <property type="match status" value="1"/>
</dbReference>
<dbReference type="GO" id="GO:0003677">
    <property type="term" value="F:DNA binding"/>
    <property type="evidence" value="ECO:0007669"/>
    <property type="project" value="UniProtKB-UniRule"/>
</dbReference>
<comment type="catalytic activity">
    <reaction evidence="7 8">
        <text>2'-deoxyribonucleotide-(2'-deoxyribose 5'-phosphate)-2'-deoxyribonucleotide-DNA = a 3'-end 2'-deoxyribonucleotide-(2,3-dehydro-2,3-deoxyribose 5'-phosphate)-DNA + a 5'-end 5'-phospho-2'-deoxyribonucleoside-DNA + H(+)</text>
        <dbReference type="Rhea" id="RHEA:66592"/>
        <dbReference type="Rhea" id="RHEA-COMP:13180"/>
        <dbReference type="Rhea" id="RHEA-COMP:16897"/>
        <dbReference type="Rhea" id="RHEA-COMP:17067"/>
        <dbReference type="ChEBI" id="CHEBI:15378"/>
        <dbReference type="ChEBI" id="CHEBI:136412"/>
        <dbReference type="ChEBI" id="CHEBI:157695"/>
        <dbReference type="ChEBI" id="CHEBI:167181"/>
        <dbReference type="EC" id="4.2.99.18"/>
    </reaction>
</comment>
<keyword evidence="11" id="KW-0540">Nuclease</keyword>
<keyword evidence="8" id="KW-0539">Nucleus</keyword>
<keyword evidence="8" id="KW-0496">Mitochondrion</keyword>
<keyword evidence="11" id="KW-0255">Endonuclease</keyword>
<dbReference type="Pfam" id="PF00633">
    <property type="entry name" value="HHH"/>
    <property type="match status" value="1"/>
</dbReference>
<evidence type="ECO:0000256" key="9">
    <source>
        <dbReference type="SAM" id="MobiDB-lite"/>
    </source>
</evidence>
<dbReference type="SUPFAM" id="SSF48150">
    <property type="entry name" value="DNA-glycosylase"/>
    <property type="match status" value="1"/>
</dbReference>
<dbReference type="GO" id="GO:0140078">
    <property type="term" value="F:class I DNA-(apurinic or apyrimidinic site) endonuclease activity"/>
    <property type="evidence" value="ECO:0007669"/>
    <property type="project" value="UniProtKB-EC"/>
</dbReference>
<dbReference type="FunFam" id="1.10.340.30:FF:000001">
    <property type="entry name" value="Endonuclease III"/>
    <property type="match status" value="1"/>
</dbReference>
<comment type="similarity">
    <text evidence="1 8">Belongs to the Nth/MutY family.</text>
</comment>
<dbReference type="InterPro" id="IPR023170">
    <property type="entry name" value="HhH_base_excis_C"/>
</dbReference>
<keyword evidence="2 8" id="KW-0227">DNA damage</keyword>
<dbReference type="InterPro" id="IPR030841">
    <property type="entry name" value="NTH1"/>
</dbReference>
<protein>
    <recommendedName>
        <fullName evidence="8">Endonuclease III homolog</fullName>
        <ecNumber evidence="8">3.2.2.-</ecNumber>
        <ecNumber evidence="8">4.2.99.18</ecNumber>
    </recommendedName>
    <alternativeName>
        <fullName evidence="8">Bifunctional DNA N-glycosylase/DNA-(apurinic or apyrimidinic site) lyase</fullName>
        <shortName evidence="8">DNA glycosylase/AP lyase</shortName>
    </alternativeName>
</protein>
<reference evidence="11" key="1">
    <citation type="submission" date="2022-03" db="EMBL/GenBank/DDBJ databases">
        <authorList>
            <person name="Legras J.-L."/>
            <person name="Devillers H."/>
            <person name="Grondin C."/>
        </authorList>
    </citation>
    <scope>NUCLEOTIDE SEQUENCE</scope>
    <source>
        <strain evidence="11">CLIB 1423</strain>
    </source>
</reference>
<dbReference type="GO" id="GO:0005739">
    <property type="term" value="C:mitochondrion"/>
    <property type="evidence" value="ECO:0007669"/>
    <property type="project" value="UniProtKB-SubCell"/>
</dbReference>
<dbReference type="GO" id="GO:0006285">
    <property type="term" value="P:base-excision repair, AP site formation"/>
    <property type="evidence" value="ECO:0007669"/>
    <property type="project" value="UniProtKB-UniRule"/>
</dbReference>
<evidence type="ECO:0000256" key="4">
    <source>
        <dbReference type="ARBA" id="ARBA00023204"/>
    </source>
</evidence>
<dbReference type="PROSITE" id="PS01155">
    <property type="entry name" value="ENDONUCLEASE_III_2"/>
    <property type="match status" value="1"/>
</dbReference>
<evidence type="ECO:0000256" key="3">
    <source>
        <dbReference type="ARBA" id="ARBA00022801"/>
    </source>
</evidence>
<dbReference type="InterPro" id="IPR000445">
    <property type="entry name" value="HhH_motif"/>
</dbReference>
<keyword evidence="3 8" id="KW-0378">Hydrolase</keyword>
<evidence type="ECO:0000259" key="10">
    <source>
        <dbReference type="SMART" id="SM00478"/>
    </source>
</evidence>
<comment type="caution">
    <text evidence="11">The sequence shown here is derived from an EMBL/GenBank/DDBJ whole genome shotgun (WGS) entry which is preliminary data.</text>
</comment>
<accession>A0A9P0VVS1</accession>
<feature type="active site" description="Nucleophile; for N-glycosylase activity" evidence="8">
    <location>
        <position position="281"/>
    </location>
</feature>
<keyword evidence="12" id="KW-1185">Reference proteome</keyword>
<gene>
    <name evidence="8" type="primary">NTG1</name>
    <name evidence="11" type="ORF">CLIB1423_01S12596</name>
</gene>
<keyword evidence="5 8" id="KW-0456">Lyase</keyword>
<dbReference type="InterPro" id="IPR003265">
    <property type="entry name" value="HhH-GPD_domain"/>
</dbReference>
<evidence type="ECO:0000256" key="7">
    <source>
        <dbReference type="ARBA" id="ARBA00044632"/>
    </source>
</evidence>
<comment type="function">
    <text evidence="8">Bifunctional DNA N-glycosylase with associated apurinic/apyrimidinic (AP) lyase function that catalyzes the first step in base excision repair (BER), the primary repair pathway for the repair of oxidative DNA damage. The DNA N-glycosylase activity releases the damaged DNA base from DNA by cleaving the N-glycosidic bond, leaving an AP site. The AP lyase activity cleaves the phosphodiester bond 3' to the AP site by a beta-elimination. Primarily recognizes and repairs oxidative base damage of pyrimidines.</text>
</comment>
<feature type="region of interest" description="Disordered" evidence="9">
    <location>
        <begin position="49"/>
        <end position="79"/>
    </location>
</feature>
<dbReference type="InterPro" id="IPR011257">
    <property type="entry name" value="DNA_glycosylase"/>
</dbReference>
<dbReference type="SMART" id="SM00478">
    <property type="entry name" value="ENDO3c"/>
    <property type="match status" value="1"/>
</dbReference>
<sequence>MVRKLRSSAQVDPVRRGSVRILKNRVAKRALKTETSVSFAKNVPKFAGESKYGPAETISKPSSTIKIEPDEGISPTSLTGIKDEGPLDFRIKYEPFETNPLQVFPKKDESPANIFAKSTLTEEEHSPSNWTQIYNKVVEMRAKFIAPVDTMGCERIPEQINPLIRHSNPKVFRFQLLISLMLSSQTKDEVNYDAVSRLNHYFLTEAGYIDGLCIEAVNNSSESTIDSLIQKVGFHNRKSQYMKKSCELLRDNFDGDIPKTIKEIVTLPGVGPKMGYLLLYKAWNISDGIGVDVHLHRLATMWNWAPKTDKPETTRLALQEWLPKEYWADINPLLVGFGQMVCLPKGNKCDICSLATTGLCKNVNKKVLKLRGDPKRLIDVQKGRGDLTHLIRDIEDLA</sequence>
<dbReference type="GO" id="GO:0005634">
    <property type="term" value="C:nucleus"/>
    <property type="evidence" value="ECO:0007669"/>
    <property type="project" value="UniProtKB-SubCell"/>
</dbReference>
<evidence type="ECO:0000256" key="2">
    <source>
        <dbReference type="ARBA" id="ARBA00022763"/>
    </source>
</evidence>
<keyword evidence="6 8" id="KW-0326">Glycosidase</keyword>
<dbReference type="EC" id="4.2.99.18" evidence="8"/>
<dbReference type="EC" id="3.2.2.-" evidence="8"/>
<dbReference type="PANTHER" id="PTHR43286:SF1">
    <property type="entry name" value="ENDONUCLEASE III-LIKE PROTEIN 1"/>
    <property type="match status" value="1"/>
</dbReference>
<dbReference type="Gene3D" id="1.10.1670.10">
    <property type="entry name" value="Helix-hairpin-Helix base-excision DNA repair enzymes (C-terminal)"/>
    <property type="match status" value="1"/>
</dbReference>